<reference evidence="2" key="1">
    <citation type="submission" date="2013-08" db="EMBL/GenBank/DDBJ databases">
        <authorList>
            <person name="Mendez C."/>
            <person name="Richter M."/>
            <person name="Ferrer M."/>
            <person name="Sanchez J."/>
        </authorList>
    </citation>
    <scope>NUCLEOTIDE SEQUENCE</scope>
</reference>
<dbReference type="EMBL" id="AUZY01009647">
    <property type="protein sequence ID" value="EQD41431.1"/>
    <property type="molecule type" value="Genomic_DNA"/>
</dbReference>
<sequence>MISLTQLLRDHWVTPQSVLEQLSLPALDAYIQPPEGTHGFYAAAVREVDVVGPVPDGRDDERLAPLVEELNRRRAPSTDPVVVAPLLRDIETHYLSLVLSTWPLLWRCHNREAQYPEAPSVSRRWADDRQAYTGHIDWTMQGGRRRTRQTVRQAAMTLRDLEQEQSRLDAEEACDDPLRMIPYLLDHKAVQGTVVHIDRNHREVARKNRVGRPLVTICSPDPCLMP</sequence>
<evidence type="ECO:0000313" key="2">
    <source>
        <dbReference type="EMBL" id="EQD41431.1"/>
    </source>
</evidence>
<gene>
    <name evidence="2" type="ORF">B1B_14552</name>
</gene>
<dbReference type="AlphaFoldDB" id="T0Z0F0"/>
<accession>T0Z0F0</accession>
<keyword evidence="1" id="KW-0175">Coiled coil</keyword>
<reference evidence="2" key="2">
    <citation type="journal article" date="2014" name="ISME J.">
        <title>Microbial stratification in low pH oxic and suboxic macroscopic growths along an acid mine drainage.</title>
        <authorList>
            <person name="Mendez-Garcia C."/>
            <person name="Mesa V."/>
            <person name="Sprenger R.R."/>
            <person name="Richter M."/>
            <person name="Diez M.S."/>
            <person name="Solano J."/>
            <person name="Bargiela R."/>
            <person name="Golyshina O.V."/>
            <person name="Manteca A."/>
            <person name="Ramos J.L."/>
            <person name="Gallego J.R."/>
            <person name="Llorente I."/>
            <person name="Martins Dos Santos V.A."/>
            <person name="Jensen O.N."/>
            <person name="Pelaez A.I."/>
            <person name="Sanchez J."/>
            <person name="Ferrer M."/>
        </authorList>
    </citation>
    <scope>NUCLEOTIDE SEQUENCE</scope>
</reference>
<comment type="caution">
    <text evidence="2">The sequence shown here is derived from an EMBL/GenBank/DDBJ whole genome shotgun (WGS) entry which is preliminary data.</text>
</comment>
<evidence type="ECO:0000256" key="1">
    <source>
        <dbReference type="SAM" id="Coils"/>
    </source>
</evidence>
<name>T0Z0F0_9ZZZZ</name>
<protein>
    <submittedName>
        <fullName evidence="2">Uncharacterized protein</fullName>
    </submittedName>
</protein>
<feature type="coiled-coil region" evidence="1">
    <location>
        <begin position="144"/>
        <end position="171"/>
    </location>
</feature>
<feature type="non-terminal residue" evidence="2">
    <location>
        <position position="226"/>
    </location>
</feature>
<organism evidence="2">
    <name type="scientific">mine drainage metagenome</name>
    <dbReference type="NCBI Taxonomy" id="410659"/>
    <lineage>
        <taxon>unclassified sequences</taxon>
        <taxon>metagenomes</taxon>
        <taxon>ecological metagenomes</taxon>
    </lineage>
</organism>
<proteinExistence type="predicted"/>